<protein>
    <submittedName>
        <fullName evidence="1">Uncharacterized protein</fullName>
    </submittedName>
</protein>
<evidence type="ECO:0000313" key="1">
    <source>
        <dbReference type="EMBL" id="CBI03511.1"/>
    </source>
</evidence>
<proteinExistence type="predicted"/>
<comment type="caution">
    <text evidence="1">The sequence shown here is derived from an EMBL/GenBank/DDBJ whole genome shotgun (WGS) entry which is preliminary data.</text>
</comment>
<organism evidence="1">
    <name type="scientific">mine drainage metagenome</name>
    <dbReference type="NCBI Taxonomy" id="410659"/>
    <lineage>
        <taxon>unclassified sequences</taxon>
        <taxon>metagenomes</taxon>
        <taxon>ecological metagenomes</taxon>
    </lineage>
</organism>
<sequence>MRIVNLSIEIFTFAFLQWSPASQ</sequence>
<accession>E6Q8I5</accession>
<gene>
    <name evidence="1" type="ORF">CARN5_3079</name>
</gene>
<dbReference type="EMBL" id="CABP01000005">
    <property type="protein sequence ID" value="CBI03511.1"/>
    <property type="molecule type" value="Genomic_DNA"/>
</dbReference>
<name>E6Q8I5_9ZZZZ</name>
<reference evidence="1" key="1">
    <citation type="submission" date="2009-10" db="EMBL/GenBank/DDBJ databases">
        <title>Diversity of trophic interactions inside an arsenic-rich microbial ecosystem.</title>
        <authorList>
            <person name="Bertin P.N."/>
            <person name="Heinrich-Salmeron A."/>
            <person name="Pelletier E."/>
            <person name="Goulhen-Chollet F."/>
            <person name="Arsene-Ploetze F."/>
            <person name="Gallien S."/>
            <person name="Calteau A."/>
            <person name="Vallenet D."/>
            <person name="Casiot C."/>
            <person name="Chane-Woon-Ming B."/>
            <person name="Giloteaux L."/>
            <person name="Barakat M."/>
            <person name="Bonnefoy V."/>
            <person name="Bruneel O."/>
            <person name="Chandler M."/>
            <person name="Cleiss J."/>
            <person name="Duran R."/>
            <person name="Elbaz-Poulichet F."/>
            <person name="Fonknechten N."/>
            <person name="Lauga B."/>
            <person name="Mornico D."/>
            <person name="Ortet P."/>
            <person name="Schaeffer C."/>
            <person name="Siguier P."/>
            <person name="Alexander Thil Smith A."/>
            <person name="Van Dorsselaer A."/>
            <person name="Weissenbach J."/>
            <person name="Medigue C."/>
            <person name="Le Paslier D."/>
        </authorList>
    </citation>
    <scope>NUCLEOTIDE SEQUENCE</scope>
</reference>
<dbReference type="AlphaFoldDB" id="E6Q8I5"/>